<keyword evidence="1" id="KW-0812">Transmembrane</keyword>
<feature type="transmembrane region" description="Helical" evidence="1">
    <location>
        <begin position="311"/>
        <end position="332"/>
    </location>
</feature>
<protein>
    <submittedName>
        <fullName evidence="3">G_PROTEIN_RECEP_F1_2 domain-containing protein</fullName>
    </submittedName>
</protein>
<dbReference type="Proteomes" id="UP000492821">
    <property type="component" value="Unassembled WGS sequence"/>
</dbReference>
<keyword evidence="2" id="KW-1185">Reference proteome</keyword>
<keyword evidence="1" id="KW-0472">Membrane</keyword>
<keyword evidence="1" id="KW-1133">Transmembrane helix</keyword>
<dbReference type="AlphaFoldDB" id="A0A7E4VFH7"/>
<feature type="transmembrane region" description="Helical" evidence="1">
    <location>
        <begin position="448"/>
        <end position="465"/>
    </location>
</feature>
<accession>A0A7E4VFH7</accession>
<dbReference type="WBParaSite" id="Pan_g20470.t1">
    <property type="protein sequence ID" value="Pan_g20470.t1"/>
    <property type="gene ID" value="Pan_g20470"/>
</dbReference>
<feature type="transmembrane region" description="Helical" evidence="1">
    <location>
        <begin position="344"/>
        <end position="368"/>
    </location>
</feature>
<name>A0A7E4VFH7_PANRE</name>
<feature type="transmembrane region" description="Helical" evidence="1">
    <location>
        <begin position="477"/>
        <end position="499"/>
    </location>
</feature>
<reference evidence="3" key="2">
    <citation type="submission" date="2020-10" db="UniProtKB">
        <authorList>
            <consortium name="WormBaseParasite"/>
        </authorList>
    </citation>
    <scope>IDENTIFICATION</scope>
</reference>
<reference evidence="2" key="1">
    <citation type="journal article" date="2013" name="Genetics">
        <title>The draft genome and transcriptome of Panagrellus redivivus are shaped by the harsh demands of a free-living lifestyle.</title>
        <authorList>
            <person name="Srinivasan J."/>
            <person name="Dillman A.R."/>
            <person name="Macchietto M.G."/>
            <person name="Heikkinen L."/>
            <person name="Lakso M."/>
            <person name="Fracchia K.M."/>
            <person name="Antoshechkin I."/>
            <person name="Mortazavi A."/>
            <person name="Wong G."/>
            <person name="Sternberg P.W."/>
        </authorList>
    </citation>
    <scope>NUCLEOTIDE SEQUENCE [LARGE SCALE GENOMIC DNA]</scope>
    <source>
        <strain evidence="2">MT8872</strain>
    </source>
</reference>
<evidence type="ECO:0000313" key="2">
    <source>
        <dbReference type="Proteomes" id="UP000492821"/>
    </source>
</evidence>
<evidence type="ECO:0000313" key="3">
    <source>
        <dbReference type="WBParaSite" id="Pan_g20470.t1"/>
    </source>
</evidence>
<evidence type="ECO:0000256" key="1">
    <source>
        <dbReference type="SAM" id="Phobius"/>
    </source>
</evidence>
<proteinExistence type="predicted"/>
<organism evidence="2 3">
    <name type="scientific">Panagrellus redivivus</name>
    <name type="common">Microworm</name>
    <dbReference type="NCBI Taxonomy" id="6233"/>
    <lineage>
        <taxon>Eukaryota</taxon>
        <taxon>Metazoa</taxon>
        <taxon>Ecdysozoa</taxon>
        <taxon>Nematoda</taxon>
        <taxon>Chromadorea</taxon>
        <taxon>Rhabditida</taxon>
        <taxon>Tylenchina</taxon>
        <taxon>Panagrolaimomorpha</taxon>
        <taxon>Panagrolaimoidea</taxon>
        <taxon>Panagrolaimidae</taxon>
        <taxon>Panagrellus</taxon>
    </lineage>
</organism>
<sequence>MLFYALRRFIIFILIPASTALGIDRIIYCRTTNLDKILRLTPSNLEFTGFDSYYRYIFHNESCVNSGLSITEDVRKARESFLDSTFLNYCVCKQLDNEQTKFLQSYATQIYLHIFLPGRCTLDPSYGNFINFLFDSDNNAIRIAACKKLSNDEPDEATKTAKGSLCRQKEGTKQMFKYYYNRINSSNPAKTSMAVFKFDKDNLVDIIKNDISGLQVVKVQTKTAKSFDVPLAKELMTSNLLMNNYGRVVRELKSRMNHYCDDYTKTHAEAFGDEFLTYAVRCPNEKYDSVKDLRKTMLYNEIEFAVKIEDYYTVFRCTFIAISCIVNGYMLLTLEGSNKNMEKISVSLIRLLFVSNIIFLITDIWFIVETFFPIIHPGKNYHFVQIPGDFDCEHWSNLTSYVCMESVRMTMDFRVEASDFNMSDPSANGVAIRTLLVAQNTLLNVSRTYAGSINFCVMFFVLYDLRRSYHGFLKSSVLLWFKVVVGSMFVLVTVLYIAAGVLQYFVLNKINQHLKTSNAGGSDE</sequence>